<sequence length="203" mass="23429">MPHRYFILNKPYDMLSQFKGVPSMRMLGDLGIDFPEGTHPIGRLDNISEGLLILTTNKKVTRLLFQGPKTHARTYLVRVIREVSEDTLQQIRSGISIRIKGNVDYTTAPCEASIVVPPENLFAAGYSFREDLPHTWLRLSLTEGKFRQIRKMMKVIRHPVQRLIRVSIENLSLGDLRPGEIREVNEKDFFSQLNIEYSPDYQD</sequence>
<dbReference type="InterPro" id="IPR020094">
    <property type="entry name" value="TruA/RsuA/RluB/E/F_N"/>
</dbReference>
<dbReference type="GO" id="GO:0001522">
    <property type="term" value="P:pseudouridine synthesis"/>
    <property type="evidence" value="ECO:0007669"/>
    <property type="project" value="InterPro"/>
</dbReference>
<dbReference type="SUPFAM" id="SSF55120">
    <property type="entry name" value="Pseudouridine synthase"/>
    <property type="match status" value="1"/>
</dbReference>
<evidence type="ECO:0000313" key="5">
    <source>
        <dbReference type="EMBL" id="TDB64077.1"/>
    </source>
</evidence>
<comment type="similarity">
    <text evidence="1 3">Belongs to the pseudouridine synthase RsuA family.</text>
</comment>
<dbReference type="PANTHER" id="PTHR47683">
    <property type="entry name" value="PSEUDOURIDINE SYNTHASE FAMILY PROTEIN-RELATED"/>
    <property type="match status" value="1"/>
</dbReference>
<dbReference type="GO" id="GO:0003723">
    <property type="term" value="F:RNA binding"/>
    <property type="evidence" value="ECO:0007669"/>
    <property type="project" value="InterPro"/>
</dbReference>
<accession>A0A4R4K8N3</accession>
<dbReference type="GO" id="GO:0006364">
    <property type="term" value="P:rRNA processing"/>
    <property type="evidence" value="ECO:0007669"/>
    <property type="project" value="UniProtKB-ARBA"/>
</dbReference>
<dbReference type="InterPro" id="IPR042092">
    <property type="entry name" value="PsdUridine_s_RsuA/RluB/E/F_cat"/>
</dbReference>
<feature type="domain" description="Pseudouridine synthase RsuA/RluA-like" evidence="4">
    <location>
        <begin position="5"/>
        <end position="153"/>
    </location>
</feature>
<dbReference type="InterPro" id="IPR000748">
    <property type="entry name" value="PsdUridine_synth_RsuA/RluB/E/F"/>
</dbReference>
<proteinExistence type="inferred from homology"/>
<evidence type="ECO:0000256" key="2">
    <source>
        <dbReference type="ARBA" id="ARBA00023235"/>
    </source>
</evidence>
<dbReference type="AlphaFoldDB" id="A0A4R4K8N3"/>
<dbReference type="InterPro" id="IPR018496">
    <property type="entry name" value="PsdUridine_synth_RsuA/RluB_CS"/>
</dbReference>
<dbReference type="EMBL" id="SMJU01000008">
    <property type="protein sequence ID" value="TDB64077.1"/>
    <property type="molecule type" value="Genomic_DNA"/>
</dbReference>
<dbReference type="InterPro" id="IPR050343">
    <property type="entry name" value="RsuA_PseudoU_synthase"/>
</dbReference>
<dbReference type="GO" id="GO:0009982">
    <property type="term" value="F:pseudouridine synthase activity"/>
    <property type="evidence" value="ECO:0007669"/>
    <property type="project" value="InterPro"/>
</dbReference>
<evidence type="ECO:0000313" key="6">
    <source>
        <dbReference type="Proteomes" id="UP000295706"/>
    </source>
</evidence>
<dbReference type="OrthoDB" id="1012272at2"/>
<dbReference type="NCBIfam" id="TIGR00093">
    <property type="entry name" value="pseudouridine synthase"/>
    <property type="match status" value="1"/>
</dbReference>
<name>A0A4R4K8N3_9BACT</name>
<evidence type="ECO:0000256" key="1">
    <source>
        <dbReference type="ARBA" id="ARBA00008348"/>
    </source>
</evidence>
<comment type="caution">
    <text evidence="5">The sequence shown here is derived from an EMBL/GenBank/DDBJ whole genome shotgun (WGS) entry which is preliminary data.</text>
</comment>
<reference evidence="5 6" key="1">
    <citation type="submission" date="2019-02" db="EMBL/GenBank/DDBJ databases">
        <title>Arundinibacter roseus gen. nov., sp. nov., a new member of the family Cytophagaceae.</title>
        <authorList>
            <person name="Szuroczki S."/>
            <person name="Khayer B."/>
            <person name="Sproer C."/>
            <person name="Toumi M."/>
            <person name="Szabo A."/>
            <person name="Felfoldi T."/>
            <person name="Schumann P."/>
            <person name="Toth E."/>
        </authorList>
    </citation>
    <scope>NUCLEOTIDE SEQUENCE [LARGE SCALE GENOMIC DNA]</scope>
    <source>
        <strain evidence="5 6">DMA-k-7a</strain>
    </source>
</reference>
<dbReference type="InterPro" id="IPR020103">
    <property type="entry name" value="PsdUridine_synth_cat_dom_sf"/>
</dbReference>
<dbReference type="Pfam" id="PF00849">
    <property type="entry name" value="PseudoU_synth_2"/>
    <property type="match status" value="1"/>
</dbReference>
<dbReference type="Gene3D" id="3.30.70.580">
    <property type="entry name" value="Pseudouridine synthase I, catalytic domain, N-terminal subdomain"/>
    <property type="match status" value="1"/>
</dbReference>
<keyword evidence="2 3" id="KW-0413">Isomerase</keyword>
<dbReference type="EC" id="5.4.99.-" evidence="3"/>
<dbReference type="GO" id="GO:0140098">
    <property type="term" value="F:catalytic activity, acting on RNA"/>
    <property type="evidence" value="ECO:0007669"/>
    <property type="project" value="UniProtKB-ARBA"/>
</dbReference>
<protein>
    <recommendedName>
        <fullName evidence="3">Pseudouridine synthase</fullName>
        <ecNumber evidence="3">5.4.99.-</ecNumber>
    </recommendedName>
</protein>
<dbReference type="PROSITE" id="PS01149">
    <property type="entry name" value="PSI_RSU"/>
    <property type="match status" value="1"/>
</dbReference>
<gene>
    <name evidence="5" type="ORF">EZE20_14130</name>
</gene>
<keyword evidence="6" id="KW-1185">Reference proteome</keyword>
<dbReference type="Proteomes" id="UP000295706">
    <property type="component" value="Unassembled WGS sequence"/>
</dbReference>
<dbReference type="RefSeq" id="WP_132118724.1">
    <property type="nucleotide sequence ID" value="NZ_SMJU01000008.1"/>
</dbReference>
<evidence type="ECO:0000259" key="4">
    <source>
        <dbReference type="Pfam" id="PF00849"/>
    </source>
</evidence>
<organism evidence="5 6">
    <name type="scientific">Arundinibacter roseus</name>
    <dbReference type="NCBI Taxonomy" id="2070510"/>
    <lineage>
        <taxon>Bacteria</taxon>
        <taxon>Pseudomonadati</taxon>
        <taxon>Bacteroidota</taxon>
        <taxon>Cytophagia</taxon>
        <taxon>Cytophagales</taxon>
        <taxon>Spirosomataceae</taxon>
        <taxon>Arundinibacter</taxon>
    </lineage>
</organism>
<evidence type="ECO:0000256" key="3">
    <source>
        <dbReference type="RuleBase" id="RU003887"/>
    </source>
</evidence>
<dbReference type="InterPro" id="IPR006145">
    <property type="entry name" value="PsdUridine_synth_RsuA/RluA"/>
</dbReference>
<dbReference type="PANTHER" id="PTHR47683:SF2">
    <property type="entry name" value="RNA-BINDING S4 DOMAIN-CONTAINING PROTEIN"/>
    <property type="match status" value="1"/>
</dbReference>
<dbReference type="Gene3D" id="3.30.70.1560">
    <property type="entry name" value="Alpha-L RNA-binding motif"/>
    <property type="match status" value="1"/>
</dbReference>